<evidence type="ECO:0000259" key="4">
    <source>
        <dbReference type="Pfam" id="PF00685"/>
    </source>
</evidence>
<gene>
    <name evidence="5" type="ORF">ILEXP_LOCUS45614</name>
</gene>
<organism evidence="5 6">
    <name type="scientific">Ilex paraguariensis</name>
    <name type="common">yerba mate</name>
    <dbReference type="NCBI Taxonomy" id="185542"/>
    <lineage>
        <taxon>Eukaryota</taxon>
        <taxon>Viridiplantae</taxon>
        <taxon>Streptophyta</taxon>
        <taxon>Embryophyta</taxon>
        <taxon>Tracheophyta</taxon>
        <taxon>Spermatophyta</taxon>
        <taxon>Magnoliopsida</taxon>
        <taxon>eudicotyledons</taxon>
        <taxon>Gunneridae</taxon>
        <taxon>Pentapetalae</taxon>
        <taxon>asterids</taxon>
        <taxon>campanulids</taxon>
        <taxon>Aquifoliales</taxon>
        <taxon>Aquifoliaceae</taxon>
        <taxon>Ilex</taxon>
    </lineage>
</organism>
<evidence type="ECO:0000256" key="2">
    <source>
        <dbReference type="ARBA" id="ARBA00022679"/>
    </source>
</evidence>
<evidence type="ECO:0000256" key="1">
    <source>
        <dbReference type="ARBA" id="ARBA00005771"/>
    </source>
</evidence>
<dbReference type="SUPFAM" id="SSF52540">
    <property type="entry name" value="P-loop containing nucleoside triphosphate hydrolases"/>
    <property type="match status" value="1"/>
</dbReference>
<proteinExistence type="inferred from homology"/>
<keyword evidence="2 3" id="KW-0808">Transferase</keyword>
<dbReference type="InterPro" id="IPR000863">
    <property type="entry name" value="Sulfotransferase_dom"/>
</dbReference>
<keyword evidence="6" id="KW-1185">Reference proteome</keyword>
<name>A0ABC8U815_9AQUA</name>
<dbReference type="Gene3D" id="3.40.50.300">
    <property type="entry name" value="P-loop containing nucleotide triphosphate hydrolases"/>
    <property type="match status" value="1"/>
</dbReference>
<dbReference type="Pfam" id="PF00685">
    <property type="entry name" value="Sulfotransfer_1"/>
    <property type="match status" value="1"/>
</dbReference>
<accession>A0ABC8U815</accession>
<comment type="caution">
    <text evidence="5">The sequence shown here is derived from an EMBL/GenBank/DDBJ whole genome shotgun (WGS) entry which is preliminary data.</text>
</comment>
<evidence type="ECO:0000313" key="5">
    <source>
        <dbReference type="EMBL" id="CAK9175797.1"/>
    </source>
</evidence>
<sequence length="287" mass="32445">MGRVLVPPRFLASAMEASSSFVACDDDVILASSMKTGTTWLKALIPCIMNPNSGGECSDDDDDPLTESHPNMLMPSVEIQIYGENSTCSVSDMPSPRLFRTHLPYPTLPETIKTSTCKVVYITRNPKDAFVSLWHFLNTFKTAEEGPAPIDEPFELFSNGVHPFGPFHDHVLGYWKESLKRPEKILFLKYEEMKTDPRGEVKKLASYLGRPFDKEEEVDEVLWRCSLERLKNLEVNRKGFDPWVGAPKSSYFRLGVVGDWKNSLSEDKKDRLDEITSMKLEGSGLEL</sequence>
<evidence type="ECO:0000256" key="3">
    <source>
        <dbReference type="RuleBase" id="RU361155"/>
    </source>
</evidence>
<feature type="domain" description="Sulfotransferase" evidence="4">
    <location>
        <begin position="25"/>
        <end position="284"/>
    </location>
</feature>
<dbReference type="AlphaFoldDB" id="A0ABC8U815"/>
<dbReference type="PANTHER" id="PTHR11783">
    <property type="entry name" value="SULFOTRANSFERASE SULT"/>
    <property type="match status" value="1"/>
</dbReference>
<protein>
    <recommendedName>
        <fullName evidence="3">Sulfotransferase</fullName>
        <ecNumber evidence="3">2.8.2.-</ecNumber>
    </recommendedName>
</protein>
<dbReference type="Proteomes" id="UP001642360">
    <property type="component" value="Unassembled WGS sequence"/>
</dbReference>
<dbReference type="GO" id="GO:0016740">
    <property type="term" value="F:transferase activity"/>
    <property type="evidence" value="ECO:0007669"/>
    <property type="project" value="UniProtKB-KW"/>
</dbReference>
<dbReference type="InterPro" id="IPR027417">
    <property type="entry name" value="P-loop_NTPase"/>
</dbReference>
<reference evidence="5 6" key="1">
    <citation type="submission" date="2024-02" db="EMBL/GenBank/DDBJ databases">
        <authorList>
            <person name="Vignale AGUSTIN F."/>
            <person name="Sosa J E."/>
            <person name="Modenutti C."/>
        </authorList>
    </citation>
    <scope>NUCLEOTIDE SEQUENCE [LARGE SCALE GENOMIC DNA]</scope>
</reference>
<evidence type="ECO:0000313" key="6">
    <source>
        <dbReference type="Proteomes" id="UP001642360"/>
    </source>
</evidence>
<dbReference type="EC" id="2.8.2.-" evidence="3"/>
<dbReference type="EMBL" id="CAUOFW020006713">
    <property type="protein sequence ID" value="CAK9175797.1"/>
    <property type="molecule type" value="Genomic_DNA"/>
</dbReference>
<comment type="similarity">
    <text evidence="1 3">Belongs to the sulfotransferase 1 family.</text>
</comment>